<reference evidence="2" key="2">
    <citation type="journal article" date="2022" name="Res Sq">
        <title>Comparative Genomics Reveals Insights into the Divergent Evolution of Astigmatic Mites and Household Pest Adaptations.</title>
        <authorList>
            <person name="Xiong Q."/>
            <person name="Wan A.T.-Y."/>
            <person name="Liu X.-Y."/>
            <person name="Fung C.S.-H."/>
            <person name="Xiao X."/>
            <person name="Malainual N."/>
            <person name="Hou J."/>
            <person name="Wang L."/>
            <person name="Wang M."/>
            <person name="Yang K."/>
            <person name="Cui Y."/>
            <person name="Leung E."/>
            <person name="Nong W."/>
            <person name="Shin S.-K."/>
            <person name="Au S."/>
            <person name="Jeong K.Y."/>
            <person name="Chew F.T."/>
            <person name="Hui J."/>
            <person name="Leung T.F."/>
            <person name="Tungtrongchitr A."/>
            <person name="Zhong N."/>
            <person name="Liu Z."/>
            <person name="Tsui S."/>
        </authorList>
    </citation>
    <scope>NUCLEOTIDE SEQUENCE</scope>
    <source>
        <strain evidence="2">Derf</strain>
        <tissue evidence="2">Whole organism</tissue>
    </source>
</reference>
<evidence type="ECO:0000256" key="1">
    <source>
        <dbReference type="SAM" id="Phobius"/>
    </source>
</evidence>
<accession>A0A922HS00</accession>
<dbReference type="AlphaFoldDB" id="A0A922HS00"/>
<protein>
    <submittedName>
        <fullName evidence="2">Uncharacterized protein</fullName>
    </submittedName>
</protein>
<keyword evidence="1" id="KW-0812">Transmembrane</keyword>
<proteinExistence type="predicted"/>
<organism evidence="2 3">
    <name type="scientific">Dermatophagoides farinae</name>
    <name type="common">American house dust mite</name>
    <dbReference type="NCBI Taxonomy" id="6954"/>
    <lineage>
        <taxon>Eukaryota</taxon>
        <taxon>Metazoa</taxon>
        <taxon>Ecdysozoa</taxon>
        <taxon>Arthropoda</taxon>
        <taxon>Chelicerata</taxon>
        <taxon>Arachnida</taxon>
        <taxon>Acari</taxon>
        <taxon>Acariformes</taxon>
        <taxon>Sarcoptiformes</taxon>
        <taxon>Astigmata</taxon>
        <taxon>Psoroptidia</taxon>
        <taxon>Analgoidea</taxon>
        <taxon>Pyroglyphidae</taxon>
        <taxon>Dermatophagoidinae</taxon>
        <taxon>Dermatophagoides</taxon>
    </lineage>
</organism>
<sequence>MVLSVTTLILNETLTGSDEFFIYSLTIFILHDHIIIGSIAIQSNSLHRPAKHLYHYTGITGKNSICMKTNYEDLYSRLICGPRYGPRLAHDWCHYTLVIFNTDRFYLLLYLFQYNLVYITVNDISLMNDNGRGLHIKKTKQNRLNDWYSQKSSRKKHGTTNVIDDHNVSNCVTSASMFLVQ</sequence>
<reference evidence="2" key="1">
    <citation type="submission" date="2013-05" db="EMBL/GenBank/DDBJ databases">
        <authorList>
            <person name="Yim A.K.Y."/>
            <person name="Chan T.F."/>
            <person name="Ji K.M."/>
            <person name="Liu X.Y."/>
            <person name="Zhou J.W."/>
            <person name="Li R.Q."/>
            <person name="Yang K.Y."/>
            <person name="Li J."/>
            <person name="Li M."/>
            <person name="Law P.T.W."/>
            <person name="Wu Y.L."/>
            <person name="Cai Z.L."/>
            <person name="Qin H."/>
            <person name="Bao Y."/>
            <person name="Leung R.K.K."/>
            <person name="Ng P.K.S."/>
            <person name="Zou J."/>
            <person name="Zhong X.J."/>
            <person name="Ran P.X."/>
            <person name="Zhong N.S."/>
            <person name="Liu Z.G."/>
            <person name="Tsui S.K.W."/>
        </authorList>
    </citation>
    <scope>NUCLEOTIDE SEQUENCE</scope>
    <source>
        <strain evidence="2">Derf</strain>
        <tissue evidence="2">Whole organism</tissue>
    </source>
</reference>
<feature type="transmembrane region" description="Helical" evidence="1">
    <location>
        <begin position="20"/>
        <end position="41"/>
    </location>
</feature>
<comment type="caution">
    <text evidence="2">The sequence shown here is derived from an EMBL/GenBank/DDBJ whole genome shotgun (WGS) entry which is preliminary data.</text>
</comment>
<evidence type="ECO:0000313" key="2">
    <source>
        <dbReference type="EMBL" id="KAH9501593.1"/>
    </source>
</evidence>
<dbReference type="EMBL" id="ASGP02000006">
    <property type="protein sequence ID" value="KAH9501593.1"/>
    <property type="molecule type" value="Genomic_DNA"/>
</dbReference>
<evidence type="ECO:0000313" key="3">
    <source>
        <dbReference type="Proteomes" id="UP000790347"/>
    </source>
</evidence>
<keyword evidence="1" id="KW-0472">Membrane</keyword>
<keyword evidence="3" id="KW-1185">Reference proteome</keyword>
<gene>
    <name evidence="2" type="ORF">DERF_012429</name>
</gene>
<dbReference type="Proteomes" id="UP000790347">
    <property type="component" value="Unassembled WGS sequence"/>
</dbReference>
<keyword evidence="1" id="KW-1133">Transmembrane helix</keyword>
<name>A0A922HS00_DERFA</name>